<keyword evidence="1" id="KW-1133">Transmembrane helix</keyword>
<sequence>MVDIGTYRARIGCFTARSGSILDLATLRVVGVFGFIGILLFMAGVELNPGPFQLIDNSNPDKATLFVCRYCDNWAQVN</sequence>
<comment type="caution">
    <text evidence="2">The sequence shown here is derived from an EMBL/GenBank/DDBJ whole genome shotgun (WGS) entry which is preliminary data.</text>
</comment>
<keyword evidence="3" id="KW-1185">Reference proteome</keyword>
<reference evidence="2" key="1">
    <citation type="journal article" date="2019" name="bioRxiv">
        <title>The Genome of the Zebra Mussel, Dreissena polymorpha: A Resource for Invasive Species Research.</title>
        <authorList>
            <person name="McCartney M.A."/>
            <person name="Auch B."/>
            <person name="Kono T."/>
            <person name="Mallez S."/>
            <person name="Zhang Y."/>
            <person name="Obille A."/>
            <person name="Becker A."/>
            <person name="Abrahante J.E."/>
            <person name="Garbe J."/>
            <person name="Badalamenti J.P."/>
            <person name="Herman A."/>
            <person name="Mangelson H."/>
            <person name="Liachko I."/>
            <person name="Sullivan S."/>
            <person name="Sone E.D."/>
            <person name="Koren S."/>
            <person name="Silverstein K.A.T."/>
            <person name="Beckman K.B."/>
            <person name="Gohl D.M."/>
        </authorList>
    </citation>
    <scope>NUCLEOTIDE SEQUENCE</scope>
    <source>
        <strain evidence="2">Duluth1</strain>
        <tissue evidence="2">Whole animal</tissue>
    </source>
</reference>
<keyword evidence="1" id="KW-0472">Membrane</keyword>
<feature type="transmembrane region" description="Helical" evidence="1">
    <location>
        <begin position="21"/>
        <end position="43"/>
    </location>
</feature>
<dbReference type="Proteomes" id="UP000828390">
    <property type="component" value="Unassembled WGS sequence"/>
</dbReference>
<protein>
    <submittedName>
        <fullName evidence="2">Uncharacterized protein</fullName>
    </submittedName>
</protein>
<evidence type="ECO:0000313" key="2">
    <source>
        <dbReference type="EMBL" id="KAH3779375.1"/>
    </source>
</evidence>
<name>A0A9D4IM12_DREPO</name>
<reference evidence="2" key="2">
    <citation type="submission" date="2020-11" db="EMBL/GenBank/DDBJ databases">
        <authorList>
            <person name="McCartney M.A."/>
            <person name="Auch B."/>
            <person name="Kono T."/>
            <person name="Mallez S."/>
            <person name="Becker A."/>
            <person name="Gohl D.M."/>
            <person name="Silverstein K.A.T."/>
            <person name="Koren S."/>
            <person name="Bechman K.B."/>
            <person name="Herman A."/>
            <person name="Abrahante J.E."/>
            <person name="Garbe J."/>
        </authorList>
    </citation>
    <scope>NUCLEOTIDE SEQUENCE</scope>
    <source>
        <strain evidence="2">Duluth1</strain>
        <tissue evidence="2">Whole animal</tissue>
    </source>
</reference>
<evidence type="ECO:0000313" key="3">
    <source>
        <dbReference type="Proteomes" id="UP000828390"/>
    </source>
</evidence>
<proteinExistence type="predicted"/>
<accession>A0A9D4IM12</accession>
<dbReference type="EMBL" id="JAIWYP010000008">
    <property type="protein sequence ID" value="KAH3779375.1"/>
    <property type="molecule type" value="Genomic_DNA"/>
</dbReference>
<keyword evidence="1" id="KW-0812">Transmembrane</keyword>
<gene>
    <name evidence="2" type="ORF">DPMN_157177</name>
</gene>
<evidence type="ECO:0000256" key="1">
    <source>
        <dbReference type="SAM" id="Phobius"/>
    </source>
</evidence>
<dbReference type="AlphaFoldDB" id="A0A9D4IM12"/>
<organism evidence="2 3">
    <name type="scientific">Dreissena polymorpha</name>
    <name type="common">Zebra mussel</name>
    <name type="synonym">Mytilus polymorpha</name>
    <dbReference type="NCBI Taxonomy" id="45954"/>
    <lineage>
        <taxon>Eukaryota</taxon>
        <taxon>Metazoa</taxon>
        <taxon>Spiralia</taxon>
        <taxon>Lophotrochozoa</taxon>
        <taxon>Mollusca</taxon>
        <taxon>Bivalvia</taxon>
        <taxon>Autobranchia</taxon>
        <taxon>Heteroconchia</taxon>
        <taxon>Euheterodonta</taxon>
        <taxon>Imparidentia</taxon>
        <taxon>Neoheterodontei</taxon>
        <taxon>Myida</taxon>
        <taxon>Dreissenoidea</taxon>
        <taxon>Dreissenidae</taxon>
        <taxon>Dreissena</taxon>
    </lineage>
</organism>